<keyword evidence="4" id="KW-1185">Reference proteome</keyword>
<dbReference type="AlphaFoldDB" id="A0A401GLG7"/>
<dbReference type="GeneID" id="38779932"/>
<feature type="compositionally biased region" description="Acidic residues" evidence="2">
    <location>
        <begin position="106"/>
        <end position="118"/>
    </location>
</feature>
<gene>
    <name evidence="3" type="ORF">SCP_0500580</name>
</gene>
<name>A0A401GLG7_9APHY</name>
<organism evidence="3 4">
    <name type="scientific">Sparassis crispa</name>
    <dbReference type="NCBI Taxonomy" id="139825"/>
    <lineage>
        <taxon>Eukaryota</taxon>
        <taxon>Fungi</taxon>
        <taxon>Dikarya</taxon>
        <taxon>Basidiomycota</taxon>
        <taxon>Agaricomycotina</taxon>
        <taxon>Agaricomycetes</taxon>
        <taxon>Polyporales</taxon>
        <taxon>Sparassidaceae</taxon>
        <taxon>Sparassis</taxon>
    </lineage>
</organism>
<dbReference type="EMBL" id="BFAD01000005">
    <property type="protein sequence ID" value="GBE83015.1"/>
    <property type="molecule type" value="Genomic_DNA"/>
</dbReference>
<dbReference type="RefSeq" id="XP_027613928.1">
    <property type="nucleotide sequence ID" value="XM_027758127.1"/>
</dbReference>
<evidence type="ECO:0000256" key="1">
    <source>
        <dbReference type="SAM" id="Coils"/>
    </source>
</evidence>
<feature type="compositionally biased region" description="Low complexity" evidence="2">
    <location>
        <begin position="92"/>
        <end position="102"/>
    </location>
</feature>
<dbReference type="Proteomes" id="UP000287166">
    <property type="component" value="Unassembled WGS sequence"/>
</dbReference>
<evidence type="ECO:0000313" key="4">
    <source>
        <dbReference type="Proteomes" id="UP000287166"/>
    </source>
</evidence>
<reference evidence="3 4" key="1">
    <citation type="journal article" date="2018" name="Sci. Rep.">
        <title>Genome sequence of the cauliflower mushroom Sparassis crispa (Hanabiratake) and its association with beneficial usage.</title>
        <authorList>
            <person name="Kiyama R."/>
            <person name="Furutani Y."/>
            <person name="Kawaguchi K."/>
            <person name="Nakanishi T."/>
        </authorList>
    </citation>
    <scope>NUCLEOTIDE SEQUENCE [LARGE SCALE GENOMIC DNA]</scope>
</reference>
<protein>
    <submittedName>
        <fullName evidence="3">Uncharacterized protein</fullName>
    </submittedName>
</protein>
<feature type="compositionally biased region" description="Basic and acidic residues" evidence="2">
    <location>
        <begin position="134"/>
        <end position="149"/>
    </location>
</feature>
<sequence>MSCPVIRATNVDKHPGQLDLRVKRRTQAEVKEAKRAEEKAKEETQLAKVKKLKKIADLEDRLANDTAKIETGCITQSSQQPDGHHDADNRLQQIEQAEQEAIGDASDAEGSELTDIEMENERPKKKPKKQSTRKAIDAAHKQNAKETNK</sequence>
<keyword evidence="1" id="KW-0175">Coiled coil</keyword>
<accession>A0A401GLG7</accession>
<evidence type="ECO:0000313" key="3">
    <source>
        <dbReference type="EMBL" id="GBE83015.1"/>
    </source>
</evidence>
<evidence type="ECO:0000256" key="2">
    <source>
        <dbReference type="SAM" id="MobiDB-lite"/>
    </source>
</evidence>
<proteinExistence type="predicted"/>
<dbReference type="InParanoid" id="A0A401GLG7"/>
<feature type="compositionally biased region" description="Basic residues" evidence="2">
    <location>
        <begin position="123"/>
        <end position="132"/>
    </location>
</feature>
<feature type="coiled-coil region" evidence="1">
    <location>
        <begin position="23"/>
        <end position="61"/>
    </location>
</feature>
<comment type="caution">
    <text evidence="3">The sequence shown here is derived from an EMBL/GenBank/DDBJ whole genome shotgun (WGS) entry which is preliminary data.</text>
</comment>
<feature type="region of interest" description="Disordered" evidence="2">
    <location>
        <begin position="72"/>
        <end position="149"/>
    </location>
</feature>